<dbReference type="PANTHER" id="PTHR38831">
    <property type="entry name" value="TYPE II SECRETION SYSTEM PROTEIN K"/>
    <property type="match status" value="1"/>
</dbReference>
<evidence type="ECO:0000256" key="7">
    <source>
        <dbReference type="ARBA" id="ARBA00022927"/>
    </source>
</evidence>
<feature type="transmembrane region" description="Helical" evidence="11">
    <location>
        <begin position="20"/>
        <end position="42"/>
    </location>
</feature>
<keyword evidence="3 10" id="KW-0813">Transport</keyword>
<dbReference type="SUPFAM" id="SSF158544">
    <property type="entry name" value="GspK insert domain-like"/>
    <property type="match status" value="2"/>
</dbReference>
<dbReference type="InterPro" id="IPR038072">
    <property type="entry name" value="GspK_central_sf"/>
</dbReference>
<organism evidence="14 15">
    <name type="scientific">Sphingorhabdus arenilitoris</name>
    <dbReference type="NCBI Taxonomy" id="1490041"/>
    <lineage>
        <taxon>Bacteria</taxon>
        <taxon>Pseudomonadati</taxon>
        <taxon>Pseudomonadota</taxon>
        <taxon>Alphaproteobacteria</taxon>
        <taxon>Sphingomonadales</taxon>
        <taxon>Sphingomonadaceae</taxon>
        <taxon>Sphingorhabdus</taxon>
    </lineage>
</organism>
<keyword evidence="7" id="KW-0653">Protein transport</keyword>
<comment type="subcellular location">
    <subcellularLocation>
        <location evidence="1 10">Cell inner membrane</location>
    </subcellularLocation>
</comment>
<evidence type="ECO:0000259" key="12">
    <source>
        <dbReference type="Pfam" id="PF03934"/>
    </source>
</evidence>
<evidence type="ECO:0000313" key="14">
    <source>
        <dbReference type="EMBL" id="MFC4292825.1"/>
    </source>
</evidence>
<evidence type="ECO:0000259" key="13">
    <source>
        <dbReference type="Pfam" id="PF21687"/>
    </source>
</evidence>
<evidence type="ECO:0000256" key="9">
    <source>
        <dbReference type="ARBA" id="ARBA00023136"/>
    </source>
</evidence>
<keyword evidence="15" id="KW-1185">Reference proteome</keyword>
<dbReference type="InterPro" id="IPR049179">
    <property type="entry name" value="T2SSK_SAM-like_2nd"/>
</dbReference>
<evidence type="ECO:0000256" key="4">
    <source>
        <dbReference type="ARBA" id="ARBA00022475"/>
    </source>
</evidence>
<comment type="caution">
    <text evidence="14">The sequence shown here is derived from an EMBL/GenBank/DDBJ whole genome shotgun (WGS) entry which is preliminary data.</text>
</comment>
<accession>A0ABV8RK01</accession>
<dbReference type="InterPro" id="IPR045584">
    <property type="entry name" value="Pilin-like"/>
</dbReference>
<evidence type="ECO:0000256" key="10">
    <source>
        <dbReference type="PIRNR" id="PIRNR002786"/>
    </source>
</evidence>
<evidence type="ECO:0000256" key="8">
    <source>
        <dbReference type="ARBA" id="ARBA00022989"/>
    </source>
</evidence>
<protein>
    <recommendedName>
        <fullName evidence="10">Type II secretion system protein K</fullName>
    </recommendedName>
</protein>
<evidence type="ECO:0000256" key="11">
    <source>
        <dbReference type="SAM" id="Phobius"/>
    </source>
</evidence>
<keyword evidence="5 10" id="KW-0997">Cell inner membrane</keyword>
<gene>
    <name evidence="14" type="primary">gspK</name>
    <name evidence="14" type="ORF">ACFOWX_10415</name>
</gene>
<keyword evidence="6 11" id="KW-0812">Transmembrane</keyword>
<proteinExistence type="inferred from homology"/>
<name>A0ABV8RK01_9SPHN</name>
<evidence type="ECO:0000313" key="15">
    <source>
        <dbReference type="Proteomes" id="UP001595887"/>
    </source>
</evidence>
<comment type="similarity">
    <text evidence="2 10">Belongs to the GSP K family.</text>
</comment>
<evidence type="ECO:0000256" key="5">
    <source>
        <dbReference type="ARBA" id="ARBA00022519"/>
    </source>
</evidence>
<keyword evidence="9 10" id="KW-0472">Membrane</keyword>
<dbReference type="Proteomes" id="UP001595887">
    <property type="component" value="Unassembled WGS sequence"/>
</dbReference>
<sequence>MTTPPENKLAVQKTPPDSERGAALLTVLLLVAVMSVIAATALDRLQLSTRLATNGAAMTQARYYSYAAEAIAMSRIEDLLAREPEQLTLEGGWLDREIPIPTDRGVATARIKDANNCFNLNSLVVTPPQQTGPVSSFANPASMGQFARLMTMLQVPENEAQAIAQSAADWIDSDDQPLPSGAEDSHYRGIENAALPANQWMADRSELLAVKGMTAAYYARIAPWVCAVPAAGPTEININTLSPDQAILFAMLFDGTVSIGDAKAILARRPANGYGSLVRFWSTPSLAAINPSAAVQGQVKLKSRFFQLQLKIRAEDVELEGGALIDATPNGGAVRPYIVSRSWGEPI</sequence>
<evidence type="ECO:0000256" key="1">
    <source>
        <dbReference type="ARBA" id="ARBA00004533"/>
    </source>
</evidence>
<dbReference type="Pfam" id="PF21687">
    <property type="entry name" value="T2SSK_1st"/>
    <property type="match status" value="1"/>
</dbReference>
<dbReference type="Gene3D" id="1.10.40.60">
    <property type="entry name" value="EpsJ-like"/>
    <property type="match status" value="2"/>
</dbReference>
<dbReference type="EMBL" id="JBHSDH010000013">
    <property type="protein sequence ID" value="MFC4292825.1"/>
    <property type="molecule type" value="Genomic_DNA"/>
</dbReference>
<evidence type="ECO:0000256" key="6">
    <source>
        <dbReference type="ARBA" id="ARBA00022692"/>
    </source>
</evidence>
<reference evidence="15" key="1">
    <citation type="journal article" date="2019" name="Int. J. Syst. Evol. Microbiol.">
        <title>The Global Catalogue of Microorganisms (GCM) 10K type strain sequencing project: providing services to taxonomists for standard genome sequencing and annotation.</title>
        <authorList>
            <consortium name="The Broad Institute Genomics Platform"/>
            <consortium name="The Broad Institute Genome Sequencing Center for Infectious Disease"/>
            <person name="Wu L."/>
            <person name="Ma J."/>
        </authorList>
    </citation>
    <scope>NUCLEOTIDE SEQUENCE [LARGE SCALE GENOMIC DNA]</scope>
    <source>
        <strain evidence="15">CECT 8531</strain>
    </source>
</reference>
<keyword evidence="8 11" id="KW-1133">Transmembrane helix</keyword>
<dbReference type="SUPFAM" id="SSF54523">
    <property type="entry name" value="Pili subunits"/>
    <property type="match status" value="1"/>
</dbReference>
<dbReference type="Pfam" id="PF03934">
    <property type="entry name" value="T2SSK"/>
    <property type="match status" value="1"/>
</dbReference>
<dbReference type="RefSeq" id="WP_381423831.1">
    <property type="nucleotide sequence ID" value="NZ_JBHSDH010000013.1"/>
</dbReference>
<dbReference type="InterPro" id="IPR049031">
    <property type="entry name" value="T2SSK_SAM-like_1st"/>
</dbReference>
<evidence type="ECO:0000256" key="2">
    <source>
        <dbReference type="ARBA" id="ARBA00007246"/>
    </source>
</evidence>
<feature type="domain" description="T2SS protein K first SAM-like" evidence="13">
    <location>
        <begin position="116"/>
        <end position="230"/>
    </location>
</feature>
<dbReference type="NCBIfam" id="NF037980">
    <property type="entry name" value="T2SS_GspK"/>
    <property type="match status" value="1"/>
</dbReference>
<dbReference type="PANTHER" id="PTHR38831:SF1">
    <property type="entry name" value="TYPE II SECRETION SYSTEM PROTEIN K-RELATED"/>
    <property type="match status" value="1"/>
</dbReference>
<keyword evidence="4 10" id="KW-1003">Cell membrane</keyword>
<evidence type="ECO:0000256" key="3">
    <source>
        <dbReference type="ARBA" id="ARBA00022448"/>
    </source>
</evidence>
<dbReference type="InterPro" id="IPR005628">
    <property type="entry name" value="GspK"/>
</dbReference>
<feature type="domain" description="T2SS protein K second SAM-like" evidence="12">
    <location>
        <begin position="236"/>
        <end position="299"/>
    </location>
</feature>
<dbReference type="Gene3D" id="3.30.1300.30">
    <property type="entry name" value="GSPII I/J protein-like"/>
    <property type="match status" value="1"/>
</dbReference>
<dbReference type="PIRSF" id="PIRSF002786">
    <property type="entry name" value="XcpX"/>
    <property type="match status" value="1"/>
</dbReference>